<evidence type="ECO:0000313" key="2">
    <source>
        <dbReference type="EMBL" id="KAJ4188092.1"/>
    </source>
</evidence>
<sequence length="132" mass="15307">MRQFQVVEVVYRTGGEEEVFQNRKVFEVRARLDDPAQIMSVDTSPSNTERLQTRKARFLEATYATTREGFEIRRHSRKVSRFETRLKNPKRQLGDTEGTHCRRWHIGHPNTDTESGRGCAEGEVLEIGEQGK</sequence>
<accession>A0A9W8UZH8</accession>
<evidence type="ECO:0000313" key="3">
    <source>
        <dbReference type="Proteomes" id="UP001152087"/>
    </source>
</evidence>
<dbReference type="AlphaFoldDB" id="A0A9W8UZH8"/>
<comment type="caution">
    <text evidence="2">The sequence shown here is derived from an EMBL/GenBank/DDBJ whole genome shotgun (WGS) entry which is preliminary data.</text>
</comment>
<protein>
    <submittedName>
        <fullName evidence="2">Uncharacterized protein</fullName>
    </submittedName>
</protein>
<proteinExistence type="predicted"/>
<gene>
    <name evidence="2" type="ORF">NW755_006884</name>
</gene>
<feature type="region of interest" description="Disordered" evidence="1">
    <location>
        <begin position="88"/>
        <end position="119"/>
    </location>
</feature>
<keyword evidence="3" id="KW-1185">Reference proteome</keyword>
<reference evidence="2" key="1">
    <citation type="submission" date="2022-09" db="EMBL/GenBank/DDBJ databases">
        <title>Fusarium specimens isolated from Avocado Roots.</title>
        <authorList>
            <person name="Stajich J."/>
            <person name="Roper C."/>
            <person name="Heimlech-Rivalta G."/>
        </authorList>
    </citation>
    <scope>NUCLEOTIDE SEQUENCE</scope>
    <source>
        <strain evidence="2">A02</strain>
    </source>
</reference>
<dbReference type="Proteomes" id="UP001152087">
    <property type="component" value="Unassembled WGS sequence"/>
</dbReference>
<feature type="compositionally biased region" description="Basic and acidic residues" evidence="1">
    <location>
        <begin position="88"/>
        <end position="100"/>
    </location>
</feature>
<organism evidence="2 3">
    <name type="scientific">Fusarium falciforme</name>
    <dbReference type="NCBI Taxonomy" id="195108"/>
    <lineage>
        <taxon>Eukaryota</taxon>
        <taxon>Fungi</taxon>
        <taxon>Dikarya</taxon>
        <taxon>Ascomycota</taxon>
        <taxon>Pezizomycotina</taxon>
        <taxon>Sordariomycetes</taxon>
        <taxon>Hypocreomycetidae</taxon>
        <taxon>Hypocreales</taxon>
        <taxon>Nectriaceae</taxon>
        <taxon>Fusarium</taxon>
        <taxon>Fusarium solani species complex</taxon>
    </lineage>
</organism>
<evidence type="ECO:0000256" key="1">
    <source>
        <dbReference type="SAM" id="MobiDB-lite"/>
    </source>
</evidence>
<name>A0A9W8UZH8_9HYPO</name>
<dbReference type="EMBL" id="JAOQAV010000016">
    <property type="protein sequence ID" value="KAJ4188092.1"/>
    <property type="molecule type" value="Genomic_DNA"/>
</dbReference>